<accession>A0A450VZJ4</accession>
<keyword evidence="1" id="KW-0472">Membrane</keyword>
<reference evidence="2" key="1">
    <citation type="submission" date="2019-02" db="EMBL/GenBank/DDBJ databases">
        <authorList>
            <person name="Gruber-Vodicka R. H."/>
            <person name="Seah K. B. B."/>
        </authorList>
    </citation>
    <scope>NUCLEOTIDE SEQUENCE</scope>
    <source>
        <strain evidence="2">BECK_S313</strain>
    </source>
</reference>
<dbReference type="AlphaFoldDB" id="A0A450VZJ4"/>
<keyword evidence="1" id="KW-0812">Transmembrane</keyword>
<sequence length="454" mass="51348">MQANVRFFYNRRNSAIDTGRRKVASDQDTQIVVDFCAMNPLRGRVKTVNDLRAAIGKSGGGILLIHSNYGYHIEFASAQNYSPPKHCVLLDGFDVVVAQTIAVVNGNEIQIAESQRLVVPVNAEASKRLSQLDEHLGWLSEDIRSLVFRTLHKPDMDTRVSKLERLLSKDPSDVSDQSFQAVSSANQLSRMFGLMLLATFLIVGVFAAGATYWLKTSFKDQLISGRAAQLEGHEKVIDTAQGKPPILDKQLTARPTTDELIGKTQSFVERLRKLRSADTTIGDLWQMHIEPLGIDPNNPWEKEKWLAMLENKGEFDTEELHSHFQWVLLKLWGLRAYGYPEYPYTIPGAQHSDPRTAWSPTASLFSEAEQYSKDWFTETQRVALQSINCRIKYNDYDSGWDVIRRLDHRFSLQEAKKVEKDKGAKGQSCADITTILPLLDKLLADLPQPRTKKE</sequence>
<feature type="transmembrane region" description="Helical" evidence="1">
    <location>
        <begin position="192"/>
        <end position="214"/>
    </location>
</feature>
<keyword evidence="1" id="KW-1133">Transmembrane helix</keyword>
<evidence type="ECO:0000256" key="1">
    <source>
        <dbReference type="SAM" id="Phobius"/>
    </source>
</evidence>
<protein>
    <submittedName>
        <fullName evidence="2">Uncharacterized protein</fullName>
    </submittedName>
</protein>
<organism evidence="2">
    <name type="scientific">Candidatus Kentrum sp. LPFa</name>
    <dbReference type="NCBI Taxonomy" id="2126335"/>
    <lineage>
        <taxon>Bacteria</taxon>
        <taxon>Pseudomonadati</taxon>
        <taxon>Pseudomonadota</taxon>
        <taxon>Gammaproteobacteria</taxon>
        <taxon>Candidatus Kentrum</taxon>
    </lineage>
</organism>
<dbReference type="EMBL" id="CAADFK010000013">
    <property type="protein sequence ID" value="VFK10223.1"/>
    <property type="molecule type" value="Genomic_DNA"/>
</dbReference>
<evidence type="ECO:0000313" key="2">
    <source>
        <dbReference type="EMBL" id="VFK10223.1"/>
    </source>
</evidence>
<proteinExistence type="predicted"/>
<name>A0A450VZJ4_9GAMM</name>
<gene>
    <name evidence="2" type="ORF">BECKLPF1236B_GA0070989_10136</name>
</gene>